<name>A0A9N9ZIA4_9HYPO</name>
<comment type="caution">
    <text evidence="2">The sequence shown here is derived from an EMBL/GenBank/DDBJ whole genome shotgun (WGS) entry which is preliminary data.</text>
</comment>
<evidence type="ECO:0000256" key="1">
    <source>
        <dbReference type="SAM" id="MobiDB-lite"/>
    </source>
</evidence>
<protein>
    <submittedName>
        <fullName evidence="2">Uncharacterized protein</fullName>
    </submittedName>
</protein>
<feature type="compositionally biased region" description="Basic and acidic residues" evidence="1">
    <location>
        <begin position="1"/>
        <end position="11"/>
    </location>
</feature>
<dbReference type="Proteomes" id="UP000775872">
    <property type="component" value="Unassembled WGS sequence"/>
</dbReference>
<accession>A0A9N9ZIA4</accession>
<gene>
    <name evidence="2" type="ORF">CSOL1703_00006038</name>
</gene>
<reference evidence="2" key="1">
    <citation type="submission" date="2021-10" db="EMBL/GenBank/DDBJ databases">
        <authorList>
            <person name="Piombo E."/>
        </authorList>
    </citation>
    <scope>NUCLEOTIDE SEQUENCE</scope>
</reference>
<proteinExistence type="predicted"/>
<dbReference type="EMBL" id="CABFOC020000063">
    <property type="protein sequence ID" value="CAH0056103.1"/>
    <property type="molecule type" value="Genomic_DNA"/>
</dbReference>
<organism evidence="2 3">
    <name type="scientific">Clonostachys solani</name>
    <dbReference type="NCBI Taxonomy" id="160281"/>
    <lineage>
        <taxon>Eukaryota</taxon>
        <taxon>Fungi</taxon>
        <taxon>Dikarya</taxon>
        <taxon>Ascomycota</taxon>
        <taxon>Pezizomycotina</taxon>
        <taxon>Sordariomycetes</taxon>
        <taxon>Hypocreomycetidae</taxon>
        <taxon>Hypocreales</taxon>
        <taxon>Bionectriaceae</taxon>
        <taxon>Clonostachys</taxon>
    </lineage>
</organism>
<keyword evidence="3" id="KW-1185">Reference proteome</keyword>
<evidence type="ECO:0000313" key="2">
    <source>
        <dbReference type="EMBL" id="CAH0056103.1"/>
    </source>
</evidence>
<feature type="region of interest" description="Disordered" evidence="1">
    <location>
        <begin position="1"/>
        <end position="34"/>
    </location>
</feature>
<sequence>MWFSRWWREDADTGDEEVDDTDEEGEEYDERDEYHYDDDEEKLGLKEEIDRHDLEVVFEKAMNIWDDLHYHIFQTWLPVLAKI</sequence>
<evidence type="ECO:0000313" key="3">
    <source>
        <dbReference type="Proteomes" id="UP000775872"/>
    </source>
</evidence>
<dbReference type="AlphaFoldDB" id="A0A9N9ZIA4"/>
<feature type="compositionally biased region" description="Acidic residues" evidence="1">
    <location>
        <begin position="12"/>
        <end position="34"/>
    </location>
</feature>